<dbReference type="SUPFAM" id="SSF53448">
    <property type="entry name" value="Nucleotide-diphospho-sugar transferases"/>
    <property type="match status" value="1"/>
</dbReference>
<dbReference type="EC" id="2.4.-.-" evidence="6"/>
<accession>A0A5B9MJ21</accession>
<evidence type="ECO:0000256" key="4">
    <source>
        <dbReference type="SAM" id="MobiDB-lite"/>
    </source>
</evidence>
<dbReference type="InterPro" id="IPR001173">
    <property type="entry name" value="Glyco_trans_2-like"/>
</dbReference>
<dbReference type="InterPro" id="IPR050834">
    <property type="entry name" value="Glycosyltransf_2"/>
</dbReference>
<proteinExistence type="inferred from homology"/>
<dbReference type="Proteomes" id="UP000321353">
    <property type="component" value="Chromosome"/>
</dbReference>
<evidence type="ECO:0000313" key="6">
    <source>
        <dbReference type="EMBL" id="QEF99644.1"/>
    </source>
</evidence>
<feature type="compositionally biased region" description="Basic and acidic residues" evidence="4">
    <location>
        <begin position="355"/>
        <end position="366"/>
    </location>
</feature>
<dbReference type="Gene3D" id="3.90.550.10">
    <property type="entry name" value="Spore Coat Polysaccharide Biosynthesis Protein SpsA, Chain A"/>
    <property type="match status" value="1"/>
</dbReference>
<feature type="domain" description="Glycosyltransferase 2-like" evidence="5">
    <location>
        <begin position="1"/>
        <end position="156"/>
    </location>
</feature>
<comment type="similarity">
    <text evidence="1">Belongs to the glycosyltransferase 2 family.</text>
</comment>
<dbReference type="PANTHER" id="PTHR43685:SF5">
    <property type="entry name" value="GLYCOSYLTRANSFERASE EPSE-RELATED"/>
    <property type="match status" value="1"/>
</dbReference>
<keyword evidence="2 6" id="KW-0328">Glycosyltransferase</keyword>
<dbReference type="RefSeq" id="WP_147869008.1">
    <property type="nucleotide sequence ID" value="NZ_CP036264.1"/>
</dbReference>
<dbReference type="KEGG" id="smam:Mal15_37100"/>
<name>A0A5B9MJ21_9BACT</name>
<evidence type="ECO:0000256" key="1">
    <source>
        <dbReference type="ARBA" id="ARBA00006739"/>
    </source>
</evidence>
<dbReference type="InterPro" id="IPR029044">
    <property type="entry name" value="Nucleotide-diphossugar_trans"/>
</dbReference>
<sequence>MPVHNGQVYLAEAVDSILRQSFSDFELIVVNDASTDQTASILDGIRDARLVRLTNESQLGVAASLNRGLAESRGRLIARMDADDLSVDSRLQRQVDFMQTHPSVVLCGSEAERIDAQGQHLRDIKRLHHNIEIRWHLLSANPFIHPSVIFRADAVKRVGGYDPNLRCAQDYDLWCRLALEGECANLPERLVRYRLHANAISATKRSEQMRVTRQKSMAHLVDSGVAGCQDQSELFLAFAARSGEPHRIWDYPRPQWNQFPEMVDRFFHCFDDPADDATAACRRCRQTIRRMVLRHVNHVGLNWGAAYQLFRLARRVDPEGMGMRQITSRSLRRALRRLPLRGSHKGNKAASLDEFASRHDPSRMVI</sequence>
<evidence type="ECO:0000313" key="7">
    <source>
        <dbReference type="Proteomes" id="UP000321353"/>
    </source>
</evidence>
<dbReference type="GO" id="GO:0016757">
    <property type="term" value="F:glycosyltransferase activity"/>
    <property type="evidence" value="ECO:0007669"/>
    <property type="project" value="UniProtKB-KW"/>
</dbReference>
<dbReference type="AlphaFoldDB" id="A0A5B9MJ21"/>
<protein>
    <submittedName>
        <fullName evidence="6">Glycosyltransferase EpsE</fullName>
        <ecNumber evidence="6">2.4.-.-</ecNumber>
    </submittedName>
</protein>
<feature type="region of interest" description="Disordered" evidence="4">
    <location>
        <begin position="343"/>
        <end position="366"/>
    </location>
</feature>
<keyword evidence="3 6" id="KW-0808">Transferase</keyword>
<evidence type="ECO:0000259" key="5">
    <source>
        <dbReference type="Pfam" id="PF00535"/>
    </source>
</evidence>
<organism evidence="6 7">
    <name type="scientific">Stieleria maiorica</name>
    <dbReference type="NCBI Taxonomy" id="2795974"/>
    <lineage>
        <taxon>Bacteria</taxon>
        <taxon>Pseudomonadati</taxon>
        <taxon>Planctomycetota</taxon>
        <taxon>Planctomycetia</taxon>
        <taxon>Pirellulales</taxon>
        <taxon>Pirellulaceae</taxon>
        <taxon>Stieleria</taxon>
    </lineage>
</organism>
<reference evidence="6 7" key="1">
    <citation type="submission" date="2019-02" db="EMBL/GenBank/DDBJ databases">
        <title>Planctomycetal bacteria perform biofilm scaping via a novel small molecule.</title>
        <authorList>
            <person name="Jeske O."/>
            <person name="Boedeker C."/>
            <person name="Wiegand S."/>
            <person name="Breitling P."/>
            <person name="Kallscheuer N."/>
            <person name="Jogler M."/>
            <person name="Rohde M."/>
            <person name="Petersen J."/>
            <person name="Medema M.H."/>
            <person name="Surup F."/>
            <person name="Jogler C."/>
        </authorList>
    </citation>
    <scope>NUCLEOTIDE SEQUENCE [LARGE SCALE GENOMIC DNA]</scope>
    <source>
        <strain evidence="6 7">Mal15</strain>
    </source>
</reference>
<evidence type="ECO:0000256" key="3">
    <source>
        <dbReference type="ARBA" id="ARBA00022679"/>
    </source>
</evidence>
<evidence type="ECO:0000256" key="2">
    <source>
        <dbReference type="ARBA" id="ARBA00022676"/>
    </source>
</evidence>
<dbReference type="EMBL" id="CP036264">
    <property type="protein sequence ID" value="QEF99644.1"/>
    <property type="molecule type" value="Genomic_DNA"/>
</dbReference>
<keyword evidence="7" id="KW-1185">Reference proteome</keyword>
<dbReference type="Pfam" id="PF00535">
    <property type="entry name" value="Glycos_transf_2"/>
    <property type="match status" value="1"/>
</dbReference>
<dbReference type="PANTHER" id="PTHR43685">
    <property type="entry name" value="GLYCOSYLTRANSFERASE"/>
    <property type="match status" value="1"/>
</dbReference>
<gene>
    <name evidence="6" type="primary">epsE_8</name>
    <name evidence="6" type="ORF">Mal15_37100</name>
</gene>